<proteinExistence type="predicted"/>
<accession>A0AA37WCK6</accession>
<reference evidence="2" key="1">
    <citation type="journal article" date="2014" name="Int. J. Syst. Evol. Microbiol.">
        <title>Complete genome sequence of Corynebacterium casei LMG S-19264T (=DSM 44701T), isolated from a smear-ripened cheese.</title>
        <authorList>
            <consortium name="US DOE Joint Genome Institute (JGI-PGF)"/>
            <person name="Walter F."/>
            <person name="Albersmeier A."/>
            <person name="Kalinowski J."/>
            <person name="Ruckert C."/>
        </authorList>
    </citation>
    <scope>NUCLEOTIDE SEQUENCE</scope>
    <source>
        <strain evidence="2">NBRC 108769</strain>
    </source>
</reference>
<evidence type="ECO:0000259" key="1">
    <source>
        <dbReference type="Pfam" id="PF09603"/>
    </source>
</evidence>
<dbReference type="EMBL" id="BSOH01000006">
    <property type="protein sequence ID" value="GLR16586.1"/>
    <property type="molecule type" value="Genomic_DNA"/>
</dbReference>
<gene>
    <name evidence="2" type="ORF">GCM10007940_12010</name>
</gene>
<evidence type="ECO:0000313" key="2">
    <source>
        <dbReference type="EMBL" id="GLR16586.1"/>
    </source>
</evidence>
<dbReference type="NCBIfam" id="TIGR02145">
    <property type="entry name" value="Fib_succ_major"/>
    <property type="match status" value="1"/>
</dbReference>
<comment type="caution">
    <text evidence="2">The sequence shown here is derived from an EMBL/GenBank/DDBJ whole genome shotgun (WGS) entry which is preliminary data.</text>
</comment>
<feature type="domain" description="Fibrobacter succinogenes major paralogous" evidence="1">
    <location>
        <begin position="123"/>
        <end position="315"/>
    </location>
</feature>
<dbReference type="AlphaFoldDB" id="A0AA37WCK6"/>
<dbReference type="Pfam" id="PF09603">
    <property type="entry name" value="Fib_succ_major"/>
    <property type="match status" value="1"/>
</dbReference>
<dbReference type="InterPro" id="IPR011871">
    <property type="entry name" value="Fib_succ_major"/>
</dbReference>
<name>A0AA37WCK6_9BACT</name>
<organism evidence="2 3">
    <name type="scientific">Portibacter lacus</name>
    <dbReference type="NCBI Taxonomy" id="1099794"/>
    <lineage>
        <taxon>Bacteria</taxon>
        <taxon>Pseudomonadati</taxon>
        <taxon>Bacteroidota</taxon>
        <taxon>Saprospiria</taxon>
        <taxon>Saprospirales</taxon>
        <taxon>Haliscomenobacteraceae</taxon>
        <taxon>Portibacter</taxon>
    </lineage>
</organism>
<dbReference type="RefSeq" id="WP_235295334.1">
    <property type="nucleotide sequence ID" value="NZ_BSOH01000006.1"/>
</dbReference>
<dbReference type="Proteomes" id="UP001156666">
    <property type="component" value="Unassembled WGS sequence"/>
</dbReference>
<keyword evidence="3" id="KW-1185">Reference proteome</keyword>
<sequence>MKRLFPILILLIFCYSTNGQINQFEVKESGIVIPRVDKNSISAPESGQVIYDITSSSFWFYDNQKWLELKEDNDQDESNELQNMIVSLFGDTLYLEGGNHIIVPGISDANYIKDGNGNVYTEVEILGQVWLKPNLSATRYNDGSPIEKSETYAEWGTLSTNNTPTYGWYNLDSITNAPRYGALYNWFVVDTLANGGKNVCPIGYKVPDVYDLYQLRDTLEPTNTSIVGQHLKAVGTEFWIAPNAGVLDTYGFNFRGGGQIRATGSQWEKEVGMFLTTSDYVVSTSSYVGYLYPQGNVFSPTGYPKAYGYSIRCLKE</sequence>
<protein>
    <recommendedName>
        <fullName evidence="1">Fibrobacter succinogenes major paralogous domain-containing protein</fullName>
    </recommendedName>
</protein>
<reference evidence="2" key="2">
    <citation type="submission" date="2023-01" db="EMBL/GenBank/DDBJ databases">
        <title>Draft genome sequence of Portibacter lacus strain NBRC 108769.</title>
        <authorList>
            <person name="Sun Q."/>
            <person name="Mori K."/>
        </authorList>
    </citation>
    <scope>NUCLEOTIDE SEQUENCE</scope>
    <source>
        <strain evidence="2">NBRC 108769</strain>
    </source>
</reference>
<evidence type="ECO:0000313" key="3">
    <source>
        <dbReference type="Proteomes" id="UP001156666"/>
    </source>
</evidence>